<dbReference type="InParanoid" id="C7ZLP7"/>
<dbReference type="GO" id="GO:0006508">
    <property type="term" value="P:proteolysis"/>
    <property type="evidence" value="ECO:0007669"/>
    <property type="project" value="InterPro"/>
</dbReference>
<dbReference type="eggNOG" id="KOG1546">
    <property type="taxonomic scope" value="Eukaryota"/>
</dbReference>
<dbReference type="GO" id="GO:0004197">
    <property type="term" value="F:cysteine-type endopeptidase activity"/>
    <property type="evidence" value="ECO:0007669"/>
    <property type="project" value="InterPro"/>
</dbReference>
<dbReference type="KEGG" id="nhe:NECHADRAFT_82462"/>
<dbReference type="Gene3D" id="3.40.50.1460">
    <property type="match status" value="1"/>
</dbReference>
<protein>
    <recommendedName>
        <fullName evidence="1">Peptidase C14 caspase domain-containing protein</fullName>
    </recommendedName>
</protein>
<feature type="domain" description="Peptidase C14 caspase" evidence="1">
    <location>
        <begin position="12"/>
        <end position="286"/>
    </location>
</feature>
<accession>C7ZLP7</accession>
<dbReference type="RefSeq" id="XP_003040815.1">
    <property type="nucleotide sequence ID" value="XM_003040769.1"/>
</dbReference>
<organism evidence="2 3">
    <name type="scientific">Fusarium vanettenii (strain ATCC MYA-4622 / CBS 123669 / FGSC 9596 / NRRL 45880 / 77-13-4)</name>
    <name type="common">Fusarium solani subsp. pisi</name>
    <dbReference type="NCBI Taxonomy" id="660122"/>
    <lineage>
        <taxon>Eukaryota</taxon>
        <taxon>Fungi</taxon>
        <taxon>Dikarya</taxon>
        <taxon>Ascomycota</taxon>
        <taxon>Pezizomycotina</taxon>
        <taxon>Sordariomycetes</taxon>
        <taxon>Hypocreomycetidae</taxon>
        <taxon>Hypocreales</taxon>
        <taxon>Nectriaceae</taxon>
        <taxon>Fusarium</taxon>
        <taxon>Fusarium solani species complex</taxon>
        <taxon>Fusarium vanettenii</taxon>
    </lineage>
</organism>
<dbReference type="AlphaFoldDB" id="C7ZLP7"/>
<dbReference type="VEuPathDB" id="FungiDB:NECHADRAFT_82462"/>
<sequence length="675" mass="75453">MPPAQPQTEATHWAVLIGVNFYPKPPASANGQENAKDNSLRAAVADVEAMEAFFSEWSYVKVSKLTASKRLDGECQDTPSEDAKDQATIENVSVLLEDVIRTGSLKNIKHVYIHFSGHGGRNSERELRLGLYRPNPRQSPAFTTSMLRDCIDKMINQEMKVTVVLDCCFSAGVKRTGHSALGQVRFLEDELGMEEEEELESNSVSTQDNSNKMRGARFQVDRLLDAQGYTIITACGQDETTTEIGGEQKRKGALSHFLLDSLQLLRREGSQVTLTTLHENLQNKFRSIGLNHVPRRYGKSNICFFESLLSGPEAAFTSVSFDKETEEYILNAGQAHGVCVGDRYEVAAWWASENVESRSKEQLDEFVVATTRSLDSVIKLIGSRKEVNPELRSWKAKAVSFSSRQRVTVHITDSLPQADREQLRQSLSENPVLQVSIPEKLLDLPTFNVELDAENAFRVLDGAAEPIPNVPPIQRSAKDSIESLTRTLEHLAKYKFLQGLKNLSPDAEFEKLFSMTCADESGDDGRYHIEDGQTWKLDFENLGTEPLFVHIFNMCSSWSVTDIIRDEGEDPDGFEIAPGSKFPLCLEMEIPEQHLPRTEDVLKFIVTSKPTRFPLLSLPEIGDSGTTRGSDGFNEFHDFIFSGLGAMRNDRDAKWSTKTFTIVISSREPSSEPHG</sequence>
<name>C7ZLP7_FUSV7</name>
<dbReference type="GeneID" id="9679215"/>
<evidence type="ECO:0000259" key="1">
    <source>
        <dbReference type="Pfam" id="PF00656"/>
    </source>
</evidence>
<reference evidence="2 3" key="1">
    <citation type="journal article" date="2009" name="PLoS Genet.">
        <title>The genome of Nectria haematococca: contribution of supernumerary chromosomes to gene expansion.</title>
        <authorList>
            <person name="Coleman J.J."/>
            <person name="Rounsley S.D."/>
            <person name="Rodriguez-Carres M."/>
            <person name="Kuo A."/>
            <person name="Wasmann C.C."/>
            <person name="Grimwood J."/>
            <person name="Schmutz J."/>
            <person name="Taga M."/>
            <person name="White G.J."/>
            <person name="Zhou S."/>
            <person name="Schwartz D.C."/>
            <person name="Freitag M."/>
            <person name="Ma L.J."/>
            <person name="Danchin E.G."/>
            <person name="Henrissat B."/>
            <person name="Coutinho P.M."/>
            <person name="Nelson D.R."/>
            <person name="Straney D."/>
            <person name="Napoli C.A."/>
            <person name="Barker B.M."/>
            <person name="Gribskov M."/>
            <person name="Rep M."/>
            <person name="Kroken S."/>
            <person name="Molnar I."/>
            <person name="Rensing C."/>
            <person name="Kennell J.C."/>
            <person name="Zamora J."/>
            <person name="Farman M.L."/>
            <person name="Selker E.U."/>
            <person name="Salamov A."/>
            <person name="Shapiro H."/>
            <person name="Pangilinan J."/>
            <person name="Lindquist E."/>
            <person name="Lamers C."/>
            <person name="Grigoriev I.V."/>
            <person name="Geiser D.M."/>
            <person name="Covert S.F."/>
            <person name="Temporini E."/>
            <person name="Vanetten H.D."/>
        </authorList>
    </citation>
    <scope>NUCLEOTIDE SEQUENCE [LARGE SCALE GENOMIC DNA]</scope>
    <source>
        <strain evidence="3">ATCC MYA-4622 / CBS 123669 / FGSC 9596 / NRRL 45880 / 77-13-4</strain>
    </source>
</reference>
<dbReference type="Pfam" id="PF00656">
    <property type="entry name" value="Peptidase_C14"/>
    <property type="match status" value="1"/>
</dbReference>
<dbReference type="OrthoDB" id="3223806at2759"/>
<evidence type="ECO:0000313" key="3">
    <source>
        <dbReference type="Proteomes" id="UP000005206"/>
    </source>
</evidence>
<dbReference type="InterPro" id="IPR011600">
    <property type="entry name" value="Pept_C14_caspase"/>
</dbReference>
<dbReference type="OMA" id="NTIMEEW"/>
<dbReference type="HOGENOM" id="CLU_016732_1_0_1"/>
<dbReference type="EMBL" id="GG698946">
    <property type="protein sequence ID" value="EEU35102.1"/>
    <property type="molecule type" value="Genomic_DNA"/>
</dbReference>
<proteinExistence type="predicted"/>
<gene>
    <name evidence="2" type="ORF">NECHADRAFT_82462</name>
</gene>
<keyword evidence="3" id="KW-1185">Reference proteome</keyword>
<evidence type="ECO:0000313" key="2">
    <source>
        <dbReference type="EMBL" id="EEU35102.1"/>
    </source>
</evidence>
<dbReference type="Proteomes" id="UP000005206">
    <property type="component" value="Chromosome 7"/>
</dbReference>